<reference evidence="2" key="1">
    <citation type="journal article" date="2020" name="Stud. Mycol.">
        <title>101 Dothideomycetes genomes: a test case for predicting lifestyles and emergence of pathogens.</title>
        <authorList>
            <person name="Haridas S."/>
            <person name="Albert R."/>
            <person name="Binder M."/>
            <person name="Bloem J."/>
            <person name="Labutti K."/>
            <person name="Salamov A."/>
            <person name="Andreopoulos B."/>
            <person name="Baker S."/>
            <person name="Barry K."/>
            <person name="Bills G."/>
            <person name="Bluhm B."/>
            <person name="Cannon C."/>
            <person name="Castanera R."/>
            <person name="Culley D."/>
            <person name="Daum C."/>
            <person name="Ezra D."/>
            <person name="Gonzalez J."/>
            <person name="Henrissat B."/>
            <person name="Kuo A."/>
            <person name="Liang C."/>
            <person name="Lipzen A."/>
            <person name="Lutzoni F."/>
            <person name="Magnuson J."/>
            <person name="Mondo S."/>
            <person name="Nolan M."/>
            <person name="Ohm R."/>
            <person name="Pangilinan J."/>
            <person name="Park H.-J."/>
            <person name="Ramirez L."/>
            <person name="Alfaro M."/>
            <person name="Sun H."/>
            <person name="Tritt A."/>
            <person name="Yoshinaga Y."/>
            <person name="Zwiers L.-H."/>
            <person name="Turgeon B."/>
            <person name="Goodwin S."/>
            <person name="Spatafora J."/>
            <person name="Crous P."/>
            <person name="Grigoriev I."/>
        </authorList>
    </citation>
    <scope>NUCLEOTIDE SEQUENCE</scope>
    <source>
        <strain evidence="2">CBS 161.51</strain>
    </source>
</reference>
<feature type="region of interest" description="Disordered" evidence="1">
    <location>
        <begin position="71"/>
        <end position="123"/>
    </location>
</feature>
<feature type="compositionally biased region" description="Polar residues" evidence="1">
    <location>
        <begin position="71"/>
        <end position="86"/>
    </location>
</feature>
<evidence type="ECO:0000313" key="3">
    <source>
        <dbReference type="Proteomes" id="UP000800038"/>
    </source>
</evidence>
<keyword evidence="3" id="KW-1185">Reference proteome</keyword>
<sequence length="166" mass="18272">MPPKGTKGGRPRKYPTAEESRLAKVQQNQDSRRRVITRSRTEEDLFVPSALSASTLQSALDAPPIPPAITPNLTLGVPNTTATQAHPATPSRPILAPRSPRRLSPSSSPEPWMPPHQESTSPLLGYQRYQSGPIEEDNQLNPLITLLQQAQLGQFFLCIYIQILSC</sequence>
<protein>
    <submittedName>
        <fullName evidence="2">Uncharacterized protein</fullName>
    </submittedName>
</protein>
<feature type="region of interest" description="Disordered" evidence="1">
    <location>
        <begin position="1"/>
        <end position="43"/>
    </location>
</feature>
<feature type="compositionally biased region" description="Low complexity" evidence="1">
    <location>
        <begin position="91"/>
        <end position="110"/>
    </location>
</feature>
<dbReference type="AlphaFoldDB" id="A0A6A5S7A1"/>
<name>A0A6A5S7A1_9PLEO</name>
<dbReference type="EMBL" id="ML976246">
    <property type="protein sequence ID" value="KAF1935659.1"/>
    <property type="molecule type" value="Genomic_DNA"/>
</dbReference>
<proteinExistence type="predicted"/>
<evidence type="ECO:0000256" key="1">
    <source>
        <dbReference type="SAM" id="MobiDB-lite"/>
    </source>
</evidence>
<gene>
    <name evidence="2" type="ORF">EJ02DRAFT_484074</name>
</gene>
<dbReference type="Proteomes" id="UP000800038">
    <property type="component" value="Unassembled WGS sequence"/>
</dbReference>
<organism evidence="2 3">
    <name type="scientific">Clathrospora elynae</name>
    <dbReference type="NCBI Taxonomy" id="706981"/>
    <lineage>
        <taxon>Eukaryota</taxon>
        <taxon>Fungi</taxon>
        <taxon>Dikarya</taxon>
        <taxon>Ascomycota</taxon>
        <taxon>Pezizomycotina</taxon>
        <taxon>Dothideomycetes</taxon>
        <taxon>Pleosporomycetidae</taxon>
        <taxon>Pleosporales</taxon>
        <taxon>Diademaceae</taxon>
        <taxon>Clathrospora</taxon>
    </lineage>
</organism>
<accession>A0A6A5S7A1</accession>
<evidence type="ECO:0000313" key="2">
    <source>
        <dbReference type="EMBL" id="KAF1935659.1"/>
    </source>
</evidence>